<feature type="domain" description="DUF6729" evidence="2">
    <location>
        <begin position="65"/>
        <end position="255"/>
    </location>
</feature>
<evidence type="ECO:0000256" key="1">
    <source>
        <dbReference type="SAM" id="MobiDB-lite"/>
    </source>
</evidence>
<proteinExistence type="predicted"/>
<sequence>MDDDEMPEDQIDSLMAEGISKDSLGEENSEEDRDEYDEEKNFDFEDPETSQVKPKKATNAKPYPSWFQDCLKELLWSVLQKPVLHPMDLFIPQFFLWDPDDLISIGISCPSCNQSLNRNGILPRPRRIVDIDCSFWIVGYSYCCRSCKKNYRSWDRRILAKLPPQLSAQFPAHLTWRSVLRSCLQNGMGAHQVAGMFRVQHLLRYDELRCQYLLTLMDRINMPGQVYEAFLPFEDGSDKGFHGFVPSGQWFRDVYDSLIESHKDSFNQHTAMLTARVCAIDHSHKLAKHIAKIDSVPIFIGLLTVTNDKGEIRVCNFVASKAHSQFTDVLKKVKASLDLYGHEQPQVFYTDNMSDKGMLEECFPSLLEDVIPVEKHSALPLFSIPTTITPIIGQQTASHQLPQQLR</sequence>
<evidence type="ECO:0000313" key="3">
    <source>
        <dbReference type="EMBL" id="KAF9059632.1"/>
    </source>
</evidence>
<feature type="compositionally biased region" description="Acidic residues" evidence="1">
    <location>
        <begin position="25"/>
        <end position="48"/>
    </location>
</feature>
<dbReference type="EMBL" id="JADNRY010000288">
    <property type="protein sequence ID" value="KAF9059632.1"/>
    <property type="molecule type" value="Genomic_DNA"/>
</dbReference>
<reference evidence="3" key="1">
    <citation type="submission" date="2020-11" db="EMBL/GenBank/DDBJ databases">
        <authorList>
            <consortium name="DOE Joint Genome Institute"/>
            <person name="Ahrendt S."/>
            <person name="Riley R."/>
            <person name="Andreopoulos W."/>
            <person name="Labutti K."/>
            <person name="Pangilinan J."/>
            <person name="Ruiz-Duenas F.J."/>
            <person name="Barrasa J.M."/>
            <person name="Sanchez-Garcia M."/>
            <person name="Camarero S."/>
            <person name="Miyauchi S."/>
            <person name="Serrano A."/>
            <person name="Linde D."/>
            <person name="Babiker R."/>
            <person name="Drula E."/>
            <person name="Ayuso-Fernandez I."/>
            <person name="Pacheco R."/>
            <person name="Padilla G."/>
            <person name="Ferreira P."/>
            <person name="Barriuso J."/>
            <person name="Kellner H."/>
            <person name="Castanera R."/>
            <person name="Alfaro M."/>
            <person name="Ramirez L."/>
            <person name="Pisabarro A.G."/>
            <person name="Kuo A."/>
            <person name="Tritt A."/>
            <person name="Lipzen A."/>
            <person name="He G."/>
            <person name="Yan M."/>
            <person name="Ng V."/>
            <person name="Cullen D."/>
            <person name="Martin F."/>
            <person name="Rosso M.-N."/>
            <person name="Henrissat B."/>
            <person name="Hibbett D."/>
            <person name="Martinez A.T."/>
            <person name="Grigoriev I.V."/>
        </authorList>
    </citation>
    <scope>NUCLEOTIDE SEQUENCE</scope>
    <source>
        <strain evidence="3">AH 40177</strain>
    </source>
</reference>
<keyword evidence="4" id="KW-1185">Reference proteome</keyword>
<dbReference type="Pfam" id="PF20499">
    <property type="entry name" value="DUF6729"/>
    <property type="match status" value="1"/>
</dbReference>
<dbReference type="OrthoDB" id="3038406at2759"/>
<dbReference type="PANTHER" id="PTHR24401">
    <property type="entry name" value="SI:CH211-243P7.3-RELATED"/>
    <property type="match status" value="1"/>
</dbReference>
<evidence type="ECO:0000259" key="2">
    <source>
        <dbReference type="Pfam" id="PF20499"/>
    </source>
</evidence>
<name>A0A9P5PAK7_9AGAR</name>
<feature type="compositionally biased region" description="Acidic residues" evidence="1">
    <location>
        <begin position="1"/>
        <end position="11"/>
    </location>
</feature>
<dbReference type="InterPro" id="IPR046616">
    <property type="entry name" value="DUF6729"/>
</dbReference>
<dbReference type="PANTHER" id="PTHR24401:SF29">
    <property type="entry name" value="SI:CH211-243P7.3-RELATED"/>
    <property type="match status" value="1"/>
</dbReference>
<dbReference type="AlphaFoldDB" id="A0A9P5PAK7"/>
<protein>
    <recommendedName>
        <fullName evidence="2">DUF6729 domain-containing protein</fullName>
    </recommendedName>
</protein>
<organism evidence="3 4">
    <name type="scientific">Rhodocollybia butyracea</name>
    <dbReference type="NCBI Taxonomy" id="206335"/>
    <lineage>
        <taxon>Eukaryota</taxon>
        <taxon>Fungi</taxon>
        <taxon>Dikarya</taxon>
        <taxon>Basidiomycota</taxon>
        <taxon>Agaricomycotina</taxon>
        <taxon>Agaricomycetes</taxon>
        <taxon>Agaricomycetidae</taxon>
        <taxon>Agaricales</taxon>
        <taxon>Marasmiineae</taxon>
        <taxon>Omphalotaceae</taxon>
        <taxon>Rhodocollybia</taxon>
    </lineage>
</organism>
<comment type="caution">
    <text evidence="3">The sequence shown here is derived from an EMBL/GenBank/DDBJ whole genome shotgun (WGS) entry which is preliminary data.</text>
</comment>
<gene>
    <name evidence="3" type="ORF">BDP27DRAFT_1385738</name>
</gene>
<dbReference type="Proteomes" id="UP000772434">
    <property type="component" value="Unassembled WGS sequence"/>
</dbReference>
<accession>A0A9P5PAK7</accession>
<evidence type="ECO:0000313" key="4">
    <source>
        <dbReference type="Proteomes" id="UP000772434"/>
    </source>
</evidence>
<feature type="region of interest" description="Disordered" evidence="1">
    <location>
        <begin position="1"/>
        <end position="59"/>
    </location>
</feature>